<keyword evidence="1" id="KW-0472">Membrane</keyword>
<keyword evidence="1" id="KW-1133">Transmembrane helix</keyword>
<evidence type="ECO:0008006" key="4">
    <source>
        <dbReference type="Google" id="ProtNLM"/>
    </source>
</evidence>
<proteinExistence type="predicted"/>
<sequence length="311" mass="35101">MASERFNPLFSPTASRPEWMFSKAVRTKSIFTTAAKDYFHISTWLCIGGVLQALAWALFGPLTTVPLALLLLYRVLDVLLMTTGITKNRHMEGAIRRKWGAQIPHSDGTFGPEPADESLVVFFVGGQVNHPLGPLAPGCADNEKYFGQIAVALENYYDKHGLLGYTQMRSTDEHSSNMSMFVMYWRDVESLHNFAHGPEHMAGLRWWSKVAAKKYPHISVFHETYIVPKGHYENIYLNCKPLGMGAIGVPINGQLQGEEKGNAENMYVRPIVDSKKGRLRTFARRVRRNDMTAHEKDDNDVWDNTVVEVKA</sequence>
<reference evidence="2" key="1">
    <citation type="submission" date="2020-04" db="EMBL/GenBank/DDBJ databases">
        <title>Genome Assembly and Annotation of Botryosphaeria dothidea sdau 11-99, a Latent Pathogen of Apple Fruit Ring Rot in China.</title>
        <authorList>
            <person name="Yu C."/>
            <person name="Diao Y."/>
            <person name="Lu Q."/>
            <person name="Zhao J."/>
            <person name="Cui S."/>
            <person name="Peng C."/>
            <person name="He B."/>
            <person name="Liu H."/>
        </authorList>
    </citation>
    <scope>NUCLEOTIDE SEQUENCE [LARGE SCALE GENOMIC DNA]</scope>
    <source>
        <strain evidence="2">Sdau11-99</strain>
    </source>
</reference>
<evidence type="ECO:0000313" key="2">
    <source>
        <dbReference type="EMBL" id="KAF4312553.1"/>
    </source>
</evidence>
<keyword evidence="1" id="KW-0812">Transmembrane</keyword>
<accession>A0A8H4N9S3</accession>
<evidence type="ECO:0000256" key="1">
    <source>
        <dbReference type="SAM" id="Phobius"/>
    </source>
</evidence>
<name>A0A8H4N9S3_9PEZI</name>
<dbReference type="InterPro" id="IPR011008">
    <property type="entry name" value="Dimeric_a/b-barrel"/>
</dbReference>
<dbReference type="AlphaFoldDB" id="A0A8H4N9S3"/>
<gene>
    <name evidence="2" type="ORF">GTA08_BOTSDO11918</name>
</gene>
<feature type="transmembrane region" description="Helical" evidence="1">
    <location>
        <begin position="38"/>
        <end position="59"/>
    </location>
</feature>
<dbReference type="InterPro" id="IPR025444">
    <property type="entry name" value="Monooxy_af470"/>
</dbReference>
<dbReference type="Proteomes" id="UP000572817">
    <property type="component" value="Unassembled WGS sequence"/>
</dbReference>
<dbReference type="SUPFAM" id="SSF54909">
    <property type="entry name" value="Dimeric alpha+beta barrel"/>
    <property type="match status" value="1"/>
</dbReference>
<dbReference type="OrthoDB" id="3202396at2759"/>
<organism evidence="2 3">
    <name type="scientific">Botryosphaeria dothidea</name>
    <dbReference type="NCBI Taxonomy" id="55169"/>
    <lineage>
        <taxon>Eukaryota</taxon>
        <taxon>Fungi</taxon>
        <taxon>Dikarya</taxon>
        <taxon>Ascomycota</taxon>
        <taxon>Pezizomycotina</taxon>
        <taxon>Dothideomycetes</taxon>
        <taxon>Dothideomycetes incertae sedis</taxon>
        <taxon>Botryosphaeriales</taxon>
        <taxon>Botryosphaeriaceae</taxon>
        <taxon>Botryosphaeria</taxon>
    </lineage>
</organism>
<dbReference type="Pfam" id="PF13826">
    <property type="entry name" value="Monooxy_af470-like"/>
    <property type="match status" value="1"/>
</dbReference>
<evidence type="ECO:0000313" key="3">
    <source>
        <dbReference type="Proteomes" id="UP000572817"/>
    </source>
</evidence>
<protein>
    <recommendedName>
        <fullName evidence="4">Monooxygenase</fullName>
    </recommendedName>
</protein>
<comment type="caution">
    <text evidence="2">The sequence shown here is derived from an EMBL/GenBank/DDBJ whole genome shotgun (WGS) entry which is preliminary data.</text>
</comment>
<keyword evidence="3" id="KW-1185">Reference proteome</keyword>
<dbReference type="EMBL" id="WWBZ02000002">
    <property type="protein sequence ID" value="KAF4312553.1"/>
    <property type="molecule type" value="Genomic_DNA"/>
</dbReference>